<dbReference type="SUPFAM" id="SSF56672">
    <property type="entry name" value="DNA/RNA polymerases"/>
    <property type="match status" value="1"/>
</dbReference>
<dbReference type="GO" id="GO:0003964">
    <property type="term" value="F:RNA-directed DNA polymerase activity"/>
    <property type="evidence" value="ECO:0007669"/>
    <property type="project" value="UniProtKB-KW"/>
</dbReference>
<sequence length="506" mass="58514">MASLMLFGSVRLTDPNVVTGTFSLNDHFAIVLFDFGVNFSFISTKFTPLLNVKPSIESLGYVIEVAIGMDWLSKNKAEIVCHEKVVRILLEGGEILHVQGERTLGGTKTLMSTREDEPDLSDIPVVRDFIDTKEDHDVHIKLVLKLLKKERLYDEFSKCEFWLQEMHFLGHVDNHNGIYVEPSKIKAVKNWKVPTTPFEIRSFLGLAGRWIELFNNYEYEIHFHRGKANAVANALSRKEQSEGFKEENVPAERLHRLDQQMERKEYESLYFIDHVWVPLVGGVRTIIMDEDDMTRWDVLLSLVEFSYNNSYNSSIQCASFEALYGRKCRSPILWAKIGESRLIAPNLVQKTTDKVVLIKKKLKVARDRQKSYADNRRTPLEFEVGDQVLLKVSAWKGIIRFGKNGKLAPRYVGPYEILERIRPVAYRLRLPEELSSVHDTFHVSNLKKCLVDANLHVLLDEIKIDKTLHFVEEPIEIMDRGVKSLKRSKIINVKVHWYLKRGPKFT</sequence>
<organism evidence="2">
    <name type="scientific">Tanacetum cinerariifolium</name>
    <name type="common">Dalmatian daisy</name>
    <name type="synonym">Chrysanthemum cinerariifolium</name>
    <dbReference type="NCBI Taxonomy" id="118510"/>
    <lineage>
        <taxon>Eukaryota</taxon>
        <taxon>Viridiplantae</taxon>
        <taxon>Streptophyta</taxon>
        <taxon>Embryophyta</taxon>
        <taxon>Tracheophyta</taxon>
        <taxon>Spermatophyta</taxon>
        <taxon>Magnoliopsida</taxon>
        <taxon>eudicotyledons</taxon>
        <taxon>Gunneridae</taxon>
        <taxon>Pentapetalae</taxon>
        <taxon>asterids</taxon>
        <taxon>campanulids</taxon>
        <taxon>Asterales</taxon>
        <taxon>Asteraceae</taxon>
        <taxon>Asteroideae</taxon>
        <taxon>Anthemideae</taxon>
        <taxon>Anthemidinae</taxon>
        <taxon>Tanacetum</taxon>
    </lineage>
</organism>
<proteinExistence type="predicted"/>
<keyword evidence="2" id="KW-0695">RNA-directed DNA polymerase</keyword>
<protein>
    <submittedName>
        <fullName evidence="2">Putative reverse transcriptase domain-containing protein</fullName>
    </submittedName>
</protein>
<dbReference type="InterPro" id="IPR043502">
    <property type="entry name" value="DNA/RNA_pol_sf"/>
</dbReference>
<dbReference type="EMBL" id="BKCJ010000418">
    <property type="protein sequence ID" value="GEU33014.1"/>
    <property type="molecule type" value="Genomic_DNA"/>
</dbReference>
<evidence type="ECO:0000313" key="2">
    <source>
        <dbReference type="EMBL" id="GEU33014.1"/>
    </source>
</evidence>
<dbReference type="PANTHER" id="PTHR46148:SF59">
    <property type="entry name" value="NUCLEOTIDYLTRANSFERASE, RIBONUCLEASE H"/>
    <property type="match status" value="1"/>
</dbReference>
<keyword evidence="2" id="KW-0808">Transferase</keyword>
<gene>
    <name evidence="2" type="ORF">Tci_004992</name>
</gene>
<dbReference type="Pfam" id="PF24626">
    <property type="entry name" value="SH3_Tf2-1"/>
    <property type="match status" value="1"/>
</dbReference>
<comment type="caution">
    <text evidence="2">The sequence shown here is derived from an EMBL/GenBank/DDBJ whole genome shotgun (WGS) entry which is preliminary data.</text>
</comment>
<dbReference type="InterPro" id="IPR056924">
    <property type="entry name" value="SH3_Tf2-1"/>
</dbReference>
<accession>A0A6L2JBE6</accession>
<feature type="domain" description="Tf2-1-like SH3-like" evidence="1">
    <location>
        <begin position="385"/>
        <end position="449"/>
    </location>
</feature>
<reference evidence="2" key="1">
    <citation type="journal article" date="2019" name="Sci. Rep.">
        <title>Draft genome of Tanacetum cinerariifolium, the natural source of mosquito coil.</title>
        <authorList>
            <person name="Yamashiro T."/>
            <person name="Shiraishi A."/>
            <person name="Satake H."/>
            <person name="Nakayama K."/>
        </authorList>
    </citation>
    <scope>NUCLEOTIDE SEQUENCE</scope>
</reference>
<dbReference type="Gene3D" id="3.30.420.10">
    <property type="entry name" value="Ribonuclease H-like superfamily/Ribonuclease H"/>
    <property type="match status" value="1"/>
</dbReference>
<keyword evidence="2" id="KW-0548">Nucleotidyltransferase</keyword>
<evidence type="ECO:0000259" key="1">
    <source>
        <dbReference type="Pfam" id="PF24626"/>
    </source>
</evidence>
<dbReference type="Gene3D" id="3.30.70.270">
    <property type="match status" value="1"/>
</dbReference>
<dbReference type="GO" id="GO:0003676">
    <property type="term" value="F:nucleic acid binding"/>
    <property type="evidence" value="ECO:0007669"/>
    <property type="project" value="InterPro"/>
</dbReference>
<dbReference type="InterPro" id="IPR043128">
    <property type="entry name" value="Rev_trsase/Diguanyl_cyclase"/>
</dbReference>
<name>A0A6L2JBE6_TANCI</name>
<dbReference type="Pfam" id="PF08284">
    <property type="entry name" value="RVP_2"/>
    <property type="match status" value="1"/>
</dbReference>
<dbReference type="PANTHER" id="PTHR46148">
    <property type="entry name" value="CHROMO DOMAIN-CONTAINING PROTEIN"/>
    <property type="match status" value="1"/>
</dbReference>
<dbReference type="InterPro" id="IPR036397">
    <property type="entry name" value="RNaseH_sf"/>
</dbReference>
<dbReference type="AlphaFoldDB" id="A0A6L2JBE6"/>